<name>A0A1F4UP65_UNCKA</name>
<dbReference type="NCBIfam" id="TIGR00675">
    <property type="entry name" value="dcm"/>
    <property type="match status" value="1"/>
</dbReference>
<comment type="similarity">
    <text evidence="5 6">Belongs to the class I-like SAM-binding methyltransferase superfamily. C5-methyltransferase family.</text>
</comment>
<sequence length="336" mass="38504">MRNKIKFIDLFAGIGGIRLGFEKAGAKCVWSNDYDKHAAVTYAENFGKDDFVLEDIKKVSTSEIPYFDILCGGFPCQPFSIAGISKKNSLGKPNGFADQTQGTLFYEIVRIIKEKKPKAFFLENVKNLARHDKGKTFSVIKDTLESLGYSFYYKVIDAKVVVPQHRERIFMVGFRDKNLDFTFPEIKDRKPAVKEILEEDIPDKYTLTDHLWNYLQKYAQKHREKGNGFGFGLVNLDNHSRTLSARYHKDGSEILIPQKNKNPRKLTPRECARLQGFPDNFKIPVSDTQAYRQFGNAVAVPIIELVAKEVIKTLTEKPKRKTPYTIQQKMEFTLAV</sequence>
<dbReference type="Gene3D" id="3.40.50.150">
    <property type="entry name" value="Vaccinia Virus protein VP39"/>
    <property type="match status" value="1"/>
</dbReference>
<dbReference type="InterPro" id="IPR029063">
    <property type="entry name" value="SAM-dependent_MTases_sf"/>
</dbReference>
<dbReference type="CDD" id="cd00315">
    <property type="entry name" value="Cyt_C5_DNA_methylase"/>
    <property type="match status" value="1"/>
</dbReference>
<dbReference type="InterPro" id="IPR001525">
    <property type="entry name" value="C5_MeTfrase"/>
</dbReference>
<evidence type="ECO:0000256" key="7">
    <source>
        <dbReference type="RuleBase" id="RU000417"/>
    </source>
</evidence>
<dbReference type="EC" id="2.1.1.37" evidence="7"/>
<dbReference type="SUPFAM" id="SSF53335">
    <property type="entry name" value="S-adenosyl-L-methionine-dependent methyltransferases"/>
    <property type="match status" value="1"/>
</dbReference>
<comment type="catalytic activity">
    <reaction evidence="7">
        <text>a 2'-deoxycytidine in DNA + S-adenosyl-L-methionine = a 5-methyl-2'-deoxycytidine in DNA + S-adenosyl-L-homocysteine + H(+)</text>
        <dbReference type="Rhea" id="RHEA:13681"/>
        <dbReference type="Rhea" id="RHEA-COMP:11369"/>
        <dbReference type="Rhea" id="RHEA-COMP:11370"/>
        <dbReference type="ChEBI" id="CHEBI:15378"/>
        <dbReference type="ChEBI" id="CHEBI:57856"/>
        <dbReference type="ChEBI" id="CHEBI:59789"/>
        <dbReference type="ChEBI" id="CHEBI:85452"/>
        <dbReference type="ChEBI" id="CHEBI:85454"/>
        <dbReference type="EC" id="2.1.1.37"/>
    </reaction>
</comment>
<dbReference type="PANTHER" id="PTHR46098:SF1">
    <property type="entry name" value="TRNA (CYTOSINE(38)-C(5))-METHYLTRANSFERASE"/>
    <property type="match status" value="1"/>
</dbReference>
<keyword evidence="3 5" id="KW-0949">S-adenosyl-L-methionine</keyword>
<keyword evidence="1 5" id="KW-0489">Methyltransferase</keyword>
<evidence type="ECO:0000313" key="9">
    <source>
        <dbReference type="Proteomes" id="UP000176444"/>
    </source>
</evidence>
<dbReference type="GO" id="GO:0003886">
    <property type="term" value="F:DNA (cytosine-5-)-methyltransferase activity"/>
    <property type="evidence" value="ECO:0007669"/>
    <property type="project" value="UniProtKB-EC"/>
</dbReference>
<gene>
    <name evidence="8" type="ORF">A2713_01115</name>
</gene>
<keyword evidence="2 5" id="KW-0808">Transferase</keyword>
<reference evidence="8 9" key="1">
    <citation type="journal article" date="2016" name="Nat. Commun.">
        <title>Thousands of microbial genomes shed light on interconnected biogeochemical processes in an aquifer system.</title>
        <authorList>
            <person name="Anantharaman K."/>
            <person name="Brown C.T."/>
            <person name="Hug L.A."/>
            <person name="Sharon I."/>
            <person name="Castelle C.J."/>
            <person name="Probst A.J."/>
            <person name="Thomas B.C."/>
            <person name="Singh A."/>
            <person name="Wilkins M.J."/>
            <person name="Karaoz U."/>
            <person name="Brodie E.L."/>
            <person name="Williams K.H."/>
            <person name="Hubbard S.S."/>
            <person name="Banfield J.F."/>
        </authorList>
    </citation>
    <scope>NUCLEOTIDE SEQUENCE [LARGE SCALE GENOMIC DNA]</scope>
</reference>
<dbReference type="Pfam" id="PF00145">
    <property type="entry name" value="DNA_methylase"/>
    <property type="match status" value="1"/>
</dbReference>
<evidence type="ECO:0000256" key="6">
    <source>
        <dbReference type="RuleBase" id="RU000416"/>
    </source>
</evidence>
<dbReference type="InterPro" id="IPR018117">
    <property type="entry name" value="C5_DNA_meth_AS"/>
</dbReference>
<dbReference type="Gene3D" id="3.90.120.30">
    <property type="match status" value="1"/>
</dbReference>
<feature type="active site" evidence="5">
    <location>
        <position position="76"/>
    </location>
</feature>
<evidence type="ECO:0000313" key="8">
    <source>
        <dbReference type="EMBL" id="OGC46758.1"/>
    </source>
</evidence>
<evidence type="ECO:0000256" key="2">
    <source>
        <dbReference type="ARBA" id="ARBA00022679"/>
    </source>
</evidence>
<comment type="caution">
    <text evidence="8">The sequence shown here is derived from an EMBL/GenBank/DDBJ whole genome shotgun (WGS) entry which is preliminary data.</text>
</comment>
<dbReference type="PRINTS" id="PR00105">
    <property type="entry name" value="C5METTRFRASE"/>
</dbReference>
<proteinExistence type="inferred from homology"/>
<keyword evidence="4" id="KW-0680">Restriction system</keyword>
<dbReference type="PROSITE" id="PS51679">
    <property type="entry name" value="SAM_MT_C5"/>
    <property type="match status" value="1"/>
</dbReference>
<dbReference type="PANTHER" id="PTHR46098">
    <property type="entry name" value="TRNA (CYTOSINE(38)-C(5))-METHYLTRANSFERASE"/>
    <property type="match status" value="1"/>
</dbReference>
<evidence type="ECO:0000256" key="5">
    <source>
        <dbReference type="PROSITE-ProRule" id="PRU01016"/>
    </source>
</evidence>
<dbReference type="InterPro" id="IPR050750">
    <property type="entry name" value="C5-MTase"/>
</dbReference>
<dbReference type="AlphaFoldDB" id="A0A1F4UP65"/>
<evidence type="ECO:0000256" key="4">
    <source>
        <dbReference type="ARBA" id="ARBA00022747"/>
    </source>
</evidence>
<organism evidence="8 9">
    <name type="scientific">candidate division WWE3 bacterium RIFCSPHIGHO2_01_FULL_35_17</name>
    <dbReference type="NCBI Taxonomy" id="1802614"/>
    <lineage>
        <taxon>Bacteria</taxon>
        <taxon>Katanobacteria</taxon>
    </lineage>
</organism>
<evidence type="ECO:0000256" key="1">
    <source>
        <dbReference type="ARBA" id="ARBA00022603"/>
    </source>
</evidence>
<protein>
    <recommendedName>
        <fullName evidence="7">Cytosine-specific methyltransferase</fullName>
        <ecNumber evidence="7">2.1.1.37</ecNumber>
    </recommendedName>
</protein>
<dbReference type="EMBL" id="MEUX01000030">
    <property type="protein sequence ID" value="OGC46758.1"/>
    <property type="molecule type" value="Genomic_DNA"/>
</dbReference>
<accession>A0A1F4UP65</accession>
<dbReference type="GO" id="GO:0032259">
    <property type="term" value="P:methylation"/>
    <property type="evidence" value="ECO:0007669"/>
    <property type="project" value="UniProtKB-KW"/>
</dbReference>
<evidence type="ECO:0000256" key="3">
    <source>
        <dbReference type="ARBA" id="ARBA00022691"/>
    </source>
</evidence>
<dbReference type="GO" id="GO:0009307">
    <property type="term" value="P:DNA restriction-modification system"/>
    <property type="evidence" value="ECO:0007669"/>
    <property type="project" value="UniProtKB-KW"/>
</dbReference>
<dbReference type="PROSITE" id="PS00094">
    <property type="entry name" value="C5_MTASE_1"/>
    <property type="match status" value="1"/>
</dbReference>
<dbReference type="Proteomes" id="UP000176444">
    <property type="component" value="Unassembled WGS sequence"/>
</dbReference>